<dbReference type="GO" id="GO:0004674">
    <property type="term" value="F:protein serine/threonine kinase activity"/>
    <property type="evidence" value="ECO:0007669"/>
    <property type="project" value="TreeGrafter"/>
</dbReference>
<evidence type="ECO:0000313" key="8">
    <source>
        <dbReference type="Proteomes" id="UP001153069"/>
    </source>
</evidence>
<evidence type="ECO:0000313" key="7">
    <source>
        <dbReference type="EMBL" id="CAB9509583.1"/>
    </source>
</evidence>
<sequence length="685" mass="76872">MASKHRRQRSTGSMLNGSITNLFQKTLNPAHHMRGRIVKKAAGVVDEYVNDMSSKAPFLCESTTTSTSSSIPLLDHNELVIGKLLGEGGFCQVWDVSGIVLHTDNNNSNNGQNEWRNQQDARQQLAQCAKQQPLAVKQLRKRLTKYPPRFTLACADLVTEAQYLSKLSHPHIVPIRAMTKGHLTSMQQDGRYDAYFFVMDQLEATLDQRIHHWRRGSEPMPEYATKLDYALQMASALQYLHQRRIIFRDVKPANIGFRSDNRQLQLFDFGLCRELPLPRNNTDSNMMDNNNTDNSTFMDASEYSTVSHRTEDEDDDEDDDDVDLDDYYLMTKVGTRRYAAVEMFISGRYNEKIDCYSWAMTVFEMVSLCKPFASLSDADHQELVCAQGRRPNTKAFLQMCEQPPRGEPQPLLKLVREAWEQYVRYRIDIHTIVERLEEIIQDRRQQDGSYPEQQQQDKAADSVVSATTVTVTESDHEELLACGTGDTPDNNNNPSAPAVATPEDDARSIHSLIVVTTTTTGGGANASIAGSRHSNLSSPSLDPDSRSGNYNNYSHNNSHNGELWGDDSINSAEMTGGMMMDTSLNHIVFDELLQHRRRAADFLEVPALSPLGSPTTDQHKKGAHPKKEVSSDAAAALTPPSLLIAKPTTLSRIVSGGELELKDSPERNAEIERQLEPLPQEEEEN</sequence>
<name>A0A9N8DV81_9STRA</name>
<keyword evidence="1" id="KW-0808">Transferase</keyword>
<evidence type="ECO:0000256" key="1">
    <source>
        <dbReference type="ARBA" id="ARBA00022679"/>
    </source>
</evidence>
<dbReference type="Pfam" id="PF00069">
    <property type="entry name" value="Pkinase"/>
    <property type="match status" value="1"/>
</dbReference>
<dbReference type="EMBL" id="CAICTM010000394">
    <property type="protein sequence ID" value="CAB9509583.1"/>
    <property type="molecule type" value="Genomic_DNA"/>
</dbReference>
<proteinExistence type="predicted"/>
<dbReference type="InterPro" id="IPR011009">
    <property type="entry name" value="Kinase-like_dom_sf"/>
</dbReference>
<organism evidence="7 8">
    <name type="scientific">Seminavis robusta</name>
    <dbReference type="NCBI Taxonomy" id="568900"/>
    <lineage>
        <taxon>Eukaryota</taxon>
        <taxon>Sar</taxon>
        <taxon>Stramenopiles</taxon>
        <taxon>Ochrophyta</taxon>
        <taxon>Bacillariophyta</taxon>
        <taxon>Bacillariophyceae</taxon>
        <taxon>Bacillariophycidae</taxon>
        <taxon>Naviculales</taxon>
        <taxon>Naviculaceae</taxon>
        <taxon>Seminavis</taxon>
    </lineage>
</organism>
<feature type="compositionally biased region" description="Low complexity" evidence="5">
    <location>
        <begin position="280"/>
        <end position="296"/>
    </location>
</feature>
<dbReference type="Pfam" id="PF07714">
    <property type="entry name" value="PK_Tyr_Ser-Thr"/>
    <property type="match status" value="1"/>
</dbReference>
<reference evidence="7" key="1">
    <citation type="submission" date="2020-06" db="EMBL/GenBank/DDBJ databases">
        <authorList>
            <consortium name="Plant Systems Biology data submission"/>
        </authorList>
    </citation>
    <scope>NUCLEOTIDE SEQUENCE</scope>
    <source>
        <strain evidence="7">D6</strain>
    </source>
</reference>
<feature type="region of interest" description="Disordered" evidence="5">
    <location>
        <begin position="656"/>
        <end position="685"/>
    </location>
</feature>
<dbReference type="SUPFAM" id="SSF56112">
    <property type="entry name" value="Protein kinase-like (PK-like)"/>
    <property type="match status" value="1"/>
</dbReference>
<dbReference type="InterPro" id="IPR051681">
    <property type="entry name" value="Ser/Thr_Kinases-Pseudokinases"/>
</dbReference>
<feature type="compositionally biased region" description="Acidic residues" evidence="5">
    <location>
        <begin position="312"/>
        <end position="321"/>
    </location>
</feature>
<feature type="compositionally biased region" description="Basic and acidic residues" evidence="5">
    <location>
        <begin position="659"/>
        <end position="675"/>
    </location>
</feature>
<dbReference type="PROSITE" id="PS50011">
    <property type="entry name" value="PROTEIN_KINASE_DOM"/>
    <property type="match status" value="1"/>
</dbReference>
<dbReference type="GO" id="GO:0005524">
    <property type="term" value="F:ATP binding"/>
    <property type="evidence" value="ECO:0007669"/>
    <property type="project" value="UniProtKB-KW"/>
</dbReference>
<dbReference type="InterPro" id="IPR001245">
    <property type="entry name" value="Ser-Thr/Tyr_kinase_cat_dom"/>
</dbReference>
<dbReference type="Gene3D" id="3.30.200.20">
    <property type="entry name" value="Phosphorylase Kinase, domain 1"/>
    <property type="match status" value="1"/>
</dbReference>
<evidence type="ECO:0000259" key="6">
    <source>
        <dbReference type="PROSITE" id="PS50011"/>
    </source>
</evidence>
<dbReference type="OrthoDB" id="48004at2759"/>
<comment type="caution">
    <text evidence="7">The sequence shown here is derived from an EMBL/GenBank/DDBJ whole genome shotgun (WGS) entry which is preliminary data.</text>
</comment>
<keyword evidence="8" id="KW-1185">Reference proteome</keyword>
<keyword evidence="2" id="KW-0547">Nucleotide-binding</keyword>
<feature type="domain" description="Protein kinase" evidence="6">
    <location>
        <begin position="79"/>
        <end position="440"/>
    </location>
</feature>
<evidence type="ECO:0000256" key="4">
    <source>
        <dbReference type="ARBA" id="ARBA00022840"/>
    </source>
</evidence>
<accession>A0A9N8DV81</accession>
<dbReference type="PANTHER" id="PTHR44329">
    <property type="entry name" value="SERINE/THREONINE-PROTEIN KINASE TNNI3K-RELATED"/>
    <property type="match status" value="1"/>
</dbReference>
<dbReference type="InterPro" id="IPR000719">
    <property type="entry name" value="Prot_kinase_dom"/>
</dbReference>
<feature type="region of interest" description="Disordered" evidence="5">
    <location>
        <begin position="280"/>
        <end position="321"/>
    </location>
</feature>
<dbReference type="PANTHER" id="PTHR44329:SF288">
    <property type="entry name" value="MITOGEN-ACTIVATED PROTEIN KINASE KINASE KINASE 20"/>
    <property type="match status" value="1"/>
</dbReference>
<evidence type="ECO:0000256" key="5">
    <source>
        <dbReference type="SAM" id="MobiDB-lite"/>
    </source>
</evidence>
<evidence type="ECO:0000256" key="3">
    <source>
        <dbReference type="ARBA" id="ARBA00022777"/>
    </source>
</evidence>
<feature type="compositionally biased region" description="Low complexity" evidence="5">
    <location>
        <begin position="534"/>
        <end position="552"/>
    </location>
</feature>
<gene>
    <name evidence="7" type="ORF">SEMRO_395_G134160.1</name>
</gene>
<dbReference type="AlphaFoldDB" id="A0A9N8DV81"/>
<dbReference type="CDD" id="cd00180">
    <property type="entry name" value="PKc"/>
    <property type="match status" value="1"/>
</dbReference>
<feature type="region of interest" description="Disordered" evidence="5">
    <location>
        <begin position="608"/>
        <end position="642"/>
    </location>
</feature>
<dbReference type="SMART" id="SM00220">
    <property type="entry name" value="S_TKc"/>
    <property type="match status" value="1"/>
</dbReference>
<feature type="region of interest" description="Disordered" evidence="5">
    <location>
        <begin position="484"/>
        <end position="504"/>
    </location>
</feature>
<keyword evidence="3 7" id="KW-0418">Kinase</keyword>
<keyword evidence="7" id="KW-0675">Receptor</keyword>
<keyword evidence="4" id="KW-0067">ATP-binding</keyword>
<evidence type="ECO:0000256" key="2">
    <source>
        <dbReference type="ARBA" id="ARBA00022741"/>
    </source>
</evidence>
<dbReference type="Gene3D" id="1.10.510.10">
    <property type="entry name" value="Transferase(Phosphotransferase) domain 1"/>
    <property type="match status" value="1"/>
</dbReference>
<dbReference type="Proteomes" id="UP001153069">
    <property type="component" value="Unassembled WGS sequence"/>
</dbReference>
<protein>
    <submittedName>
        <fullName evidence="7">RECEPTOR-LIKE PROTEIN KINASE-like 1</fullName>
    </submittedName>
</protein>
<feature type="region of interest" description="Disordered" evidence="5">
    <location>
        <begin position="520"/>
        <end position="552"/>
    </location>
</feature>
<feature type="compositionally biased region" description="Basic and acidic residues" evidence="5">
    <location>
        <begin position="617"/>
        <end position="630"/>
    </location>
</feature>